<dbReference type="STRING" id="202952.GCA_000747725_03549"/>
<gene>
    <name evidence="4" type="ORF">F960_03435</name>
</gene>
<dbReference type="PATRIC" id="fig|1120926.3.peg.3328"/>
<dbReference type="AlphaFoldDB" id="N8ZKQ6"/>
<dbReference type="HOGENOM" id="CLU_084247_1_0_6"/>
<reference evidence="4 5" key="1">
    <citation type="submission" date="2013-02" db="EMBL/GenBank/DDBJ databases">
        <title>The Genome Sequence of Acinetobacter gerneri CIP 107464.</title>
        <authorList>
            <consortium name="The Broad Institute Genome Sequencing Platform"/>
            <consortium name="The Broad Institute Genome Sequencing Center for Infectious Disease"/>
            <person name="Cerqueira G."/>
            <person name="Feldgarden M."/>
            <person name="Courvalin P."/>
            <person name="Perichon B."/>
            <person name="Grillot-Courvalin C."/>
            <person name="Clermont D."/>
            <person name="Rocha E."/>
            <person name="Yoon E.-J."/>
            <person name="Nemec A."/>
            <person name="Walker B."/>
            <person name="Young S.K."/>
            <person name="Zeng Q."/>
            <person name="Gargeya S."/>
            <person name="Fitzgerald M."/>
            <person name="Haas B."/>
            <person name="Abouelleil A."/>
            <person name="Alvarado L."/>
            <person name="Arachchi H.M."/>
            <person name="Berlin A.M."/>
            <person name="Chapman S.B."/>
            <person name="Dewar J."/>
            <person name="Goldberg J."/>
            <person name="Griggs A."/>
            <person name="Gujja S."/>
            <person name="Hansen M."/>
            <person name="Howarth C."/>
            <person name="Imamovic A."/>
            <person name="Larimer J."/>
            <person name="McCowan C."/>
            <person name="Murphy C."/>
            <person name="Neiman D."/>
            <person name="Pearson M."/>
            <person name="Priest M."/>
            <person name="Roberts A."/>
            <person name="Saif S."/>
            <person name="Shea T."/>
            <person name="Sisk P."/>
            <person name="Sykes S."/>
            <person name="Wortman J."/>
            <person name="Nusbaum C."/>
            <person name="Birren B."/>
        </authorList>
    </citation>
    <scope>NUCLEOTIDE SEQUENCE [LARGE SCALE GENOMIC DNA]</scope>
    <source>
        <strain evidence="4 5">CIP 107464</strain>
    </source>
</reference>
<dbReference type="GeneID" id="84210702"/>
<comment type="caution">
    <text evidence="4">The sequence shown here is derived from an EMBL/GenBank/DDBJ whole genome shotgun (WGS) entry which is preliminary data.</text>
</comment>
<evidence type="ECO:0000259" key="3">
    <source>
        <dbReference type="Pfam" id="PF08719"/>
    </source>
</evidence>
<dbReference type="eggNOG" id="COG3236">
    <property type="taxonomic scope" value="Bacteria"/>
</dbReference>
<dbReference type="SUPFAM" id="SSF143990">
    <property type="entry name" value="YbiA-like"/>
    <property type="match status" value="1"/>
</dbReference>
<accession>N8ZKQ6</accession>
<dbReference type="Pfam" id="PF08719">
    <property type="entry name" value="NADAR"/>
    <property type="match status" value="1"/>
</dbReference>
<dbReference type="InterPro" id="IPR037238">
    <property type="entry name" value="YbiA-like_sf"/>
</dbReference>
<evidence type="ECO:0000313" key="5">
    <source>
        <dbReference type="Proteomes" id="UP000013117"/>
    </source>
</evidence>
<name>N8ZKQ6_9GAMM</name>
<dbReference type="RefSeq" id="WP_004867315.1">
    <property type="nucleotide sequence ID" value="NZ_ASYY01000045.1"/>
</dbReference>
<dbReference type="EMBL" id="APPN01000080">
    <property type="protein sequence ID" value="ENV32050.1"/>
    <property type="molecule type" value="Genomic_DNA"/>
</dbReference>
<dbReference type="CDD" id="cd15457">
    <property type="entry name" value="NADAR"/>
    <property type="match status" value="1"/>
</dbReference>
<dbReference type="NCBIfam" id="TIGR02464">
    <property type="entry name" value="ribofla_fusion"/>
    <property type="match status" value="1"/>
</dbReference>
<comment type="catalytic activity">
    <reaction evidence="2">
        <text>2,5-diamino-6-hydroxy-4-(5-phosphoribosylamino)-pyrimidine + H2O = 2,5,6-triamino-4-hydroxypyrimidine + D-ribose 5-phosphate</text>
        <dbReference type="Rhea" id="RHEA:23436"/>
        <dbReference type="ChEBI" id="CHEBI:15377"/>
        <dbReference type="ChEBI" id="CHEBI:58614"/>
        <dbReference type="ChEBI" id="CHEBI:78346"/>
        <dbReference type="ChEBI" id="CHEBI:137796"/>
    </reaction>
</comment>
<dbReference type="OrthoDB" id="67297at2"/>
<dbReference type="Gene3D" id="1.10.357.40">
    <property type="entry name" value="YbiA-like"/>
    <property type="match status" value="1"/>
</dbReference>
<keyword evidence="5" id="KW-1185">Reference proteome</keyword>
<comment type="catalytic activity">
    <reaction evidence="1">
        <text>5-amino-6-(5-phospho-D-ribosylamino)uracil + H2O = 5,6-diaminouracil + D-ribose 5-phosphate</text>
        <dbReference type="Rhea" id="RHEA:55020"/>
        <dbReference type="ChEBI" id="CHEBI:15377"/>
        <dbReference type="ChEBI" id="CHEBI:46252"/>
        <dbReference type="ChEBI" id="CHEBI:58453"/>
        <dbReference type="ChEBI" id="CHEBI:78346"/>
    </reaction>
</comment>
<evidence type="ECO:0000313" key="4">
    <source>
        <dbReference type="EMBL" id="ENV32050.1"/>
    </source>
</evidence>
<dbReference type="InterPro" id="IPR012816">
    <property type="entry name" value="NADAR"/>
</dbReference>
<dbReference type="Proteomes" id="UP000013117">
    <property type="component" value="Unassembled WGS sequence"/>
</dbReference>
<sequence>MSDLKYLENLQEMVKHGQHFKYLFFWGHTPKQENAADKSCLSQWYPSAFNVDGIDYPTAEHYMMAQKAKLFQDHEIFQQIVSVKTPGEVKALGRKVKNYDEEIWQAHRFNIVVEGNRAKFSQNSGLKQFLQSTQNRILVEASPVDKIWGIGLAEDHLDATNPESWQGLNLLGFALMEARQQLSD</sequence>
<feature type="domain" description="NADAR" evidence="3">
    <location>
        <begin position="24"/>
        <end position="182"/>
    </location>
</feature>
<protein>
    <recommendedName>
        <fullName evidence="3">NADAR domain-containing protein</fullName>
    </recommendedName>
</protein>
<evidence type="ECO:0000256" key="1">
    <source>
        <dbReference type="ARBA" id="ARBA00000022"/>
    </source>
</evidence>
<proteinExistence type="predicted"/>
<evidence type="ECO:0000256" key="2">
    <source>
        <dbReference type="ARBA" id="ARBA00000751"/>
    </source>
</evidence>
<organism evidence="4 5">
    <name type="scientific">Acinetobacter gerneri DSM 14967 = CIP 107464 = MTCC 9824</name>
    <dbReference type="NCBI Taxonomy" id="1120926"/>
    <lineage>
        <taxon>Bacteria</taxon>
        <taxon>Pseudomonadati</taxon>
        <taxon>Pseudomonadota</taxon>
        <taxon>Gammaproteobacteria</taxon>
        <taxon>Moraxellales</taxon>
        <taxon>Moraxellaceae</taxon>
        <taxon>Acinetobacter</taxon>
    </lineage>
</organism>